<dbReference type="InterPro" id="IPR048517">
    <property type="entry name" value="DENR_N"/>
</dbReference>
<dbReference type="CDD" id="cd11607">
    <property type="entry name" value="DENR_C"/>
    <property type="match status" value="1"/>
</dbReference>
<protein>
    <recommendedName>
        <fullName evidence="3 4">Translation machinery-associated protein 22</fullName>
    </recommendedName>
</protein>
<proteinExistence type="inferred from homology"/>
<dbReference type="GO" id="GO:0003743">
    <property type="term" value="F:translation initiation factor activity"/>
    <property type="evidence" value="ECO:0007669"/>
    <property type="project" value="UniProtKB-KW"/>
</dbReference>
<dbReference type="AlphaFoldDB" id="A0A1Y2HDA1"/>
<keyword evidence="4" id="KW-0689">Ribosomal protein</keyword>
<dbReference type="InterPro" id="IPR005873">
    <property type="entry name" value="DENR_eukaryotes"/>
</dbReference>
<evidence type="ECO:0000256" key="2">
    <source>
        <dbReference type="ARBA" id="ARBA00011742"/>
    </source>
</evidence>
<dbReference type="Pfam" id="PF01253">
    <property type="entry name" value="SUI1"/>
    <property type="match status" value="1"/>
</dbReference>
<keyword evidence="4" id="KW-0687">Ribonucleoprotein</keyword>
<dbReference type="InterPro" id="IPR036877">
    <property type="entry name" value="SUI1_dom_sf"/>
</dbReference>
<accession>A0A1Y2HDA1</accession>
<dbReference type="STRING" id="765915.A0A1Y2HDA1"/>
<evidence type="ECO:0000313" key="7">
    <source>
        <dbReference type="Proteomes" id="UP000193411"/>
    </source>
</evidence>
<organism evidence="6 7">
    <name type="scientific">Catenaria anguillulae PL171</name>
    <dbReference type="NCBI Taxonomy" id="765915"/>
    <lineage>
        <taxon>Eukaryota</taxon>
        <taxon>Fungi</taxon>
        <taxon>Fungi incertae sedis</taxon>
        <taxon>Blastocladiomycota</taxon>
        <taxon>Blastocladiomycetes</taxon>
        <taxon>Blastocladiales</taxon>
        <taxon>Catenariaceae</taxon>
        <taxon>Catenaria</taxon>
    </lineage>
</organism>
<comment type="domain">
    <text evidence="4">The SUI1 domain may be involved in RNA binding.</text>
</comment>
<dbReference type="GO" id="GO:1990904">
    <property type="term" value="C:ribonucleoprotein complex"/>
    <property type="evidence" value="ECO:0007669"/>
    <property type="project" value="UniProtKB-KW"/>
</dbReference>
<dbReference type="GO" id="GO:0005840">
    <property type="term" value="C:ribosome"/>
    <property type="evidence" value="ECO:0007669"/>
    <property type="project" value="UniProtKB-KW"/>
</dbReference>
<evidence type="ECO:0000256" key="4">
    <source>
        <dbReference type="RuleBase" id="RU361273"/>
    </source>
</evidence>
<dbReference type="Gene3D" id="3.30.780.10">
    <property type="entry name" value="SUI1-like domain"/>
    <property type="match status" value="1"/>
</dbReference>
<sequence length="179" mass="19588">MPSANPPQIPQEPVSDLFYCGICSLPPEYCEFHPTLKKCKEWLQQNNEELYNQLYLAAVEEGVAAVSLTPAAKPKDASDKLERKLEAAAEKKRKTQVLIKTEKRKGKKVVTVITGLDVFGVDLKAASKLFAQKFATGSSVGKSAEGMGEVVIQGEVPDEVQELIEAKFPDVPADNIVQK</sequence>
<dbReference type="GO" id="GO:0002188">
    <property type="term" value="P:translation reinitiation"/>
    <property type="evidence" value="ECO:0007669"/>
    <property type="project" value="TreeGrafter"/>
</dbReference>
<dbReference type="GO" id="GO:0003729">
    <property type="term" value="F:mRNA binding"/>
    <property type="evidence" value="ECO:0007669"/>
    <property type="project" value="TreeGrafter"/>
</dbReference>
<dbReference type="InterPro" id="IPR050318">
    <property type="entry name" value="DENR/SUI1_TIF"/>
</dbReference>
<dbReference type="PROSITE" id="PS50296">
    <property type="entry name" value="SUI1"/>
    <property type="match status" value="1"/>
</dbReference>
<dbReference type="PANTHER" id="PTHR12789:SF0">
    <property type="entry name" value="DENSITY-REGULATED PROTEIN"/>
    <property type="match status" value="1"/>
</dbReference>
<gene>
    <name evidence="6" type="ORF">BCR44DRAFT_150862</name>
</gene>
<keyword evidence="6" id="KW-0396">Initiation factor</keyword>
<keyword evidence="6" id="KW-0648">Protein biosynthesis</keyword>
<dbReference type="InterPro" id="IPR001950">
    <property type="entry name" value="SUI1"/>
</dbReference>
<comment type="subcellular location">
    <subcellularLocation>
        <location evidence="4">Cytoplasm</location>
    </subcellularLocation>
</comment>
<keyword evidence="4" id="KW-0963">Cytoplasm</keyword>
<dbReference type="Pfam" id="PF21023">
    <property type="entry name" value="DENR_N"/>
    <property type="match status" value="1"/>
</dbReference>
<evidence type="ECO:0000256" key="3">
    <source>
        <dbReference type="ARBA" id="ARBA00020058"/>
    </source>
</evidence>
<comment type="subunit">
    <text evidence="2 4">Interacts with the 40S ribosomal subunit.</text>
</comment>
<dbReference type="NCBIfam" id="TIGR01159">
    <property type="entry name" value="DRP1"/>
    <property type="match status" value="1"/>
</dbReference>
<feature type="domain" description="SUI1" evidence="5">
    <location>
        <begin position="97"/>
        <end position="168"/>
    </location>
</feature>
<keyword evidence="7" id="KW-1185">Reference proteome</keyword>
<reference evidence="6 7" key="1">
    <citation type="submission" date="2016-07" db="EMBL/GenBank/DDBJ databases">
        <title>Pervasive Adenine N6-methylation of Active Genes in Fungi.</title>
        <authorList>
            <consortium name="DOE Joint Genome Institute"/>
            <person name="Mondo S.J."/>
            <person name="Dannebaum R.O."/>
            <person name="Kuo R.C."/>
            <person name="Labutti K."/>
            <person name="Haridas S."/>
            <person name="Kuo A."/>
            <person name="Salamov A."/>
            <person name="Ahrendt S.R."/>
            <person name="Lipzen A."/>
            <person name="Sullivan W."/>
            <person name="Andreopoulos W.B."/>
            <person name="Clum A."/>
            <person name="Lindquist E."/>
            <person name="Daum C."/>
            <person name="Ramamoorthy G.K."/>
            <person name="Gryganskyi A."/>
            <person name="Culley D."/>
            <person name="Magnuson J.K."/>
            <person name="James T.Y."/>
            <person name="O'Malley M.A."/>
            <person name="Stajich J.E."/>
            <person name="Spatafora J.W."/>
            <person name="Visel A."/>
            <person name="Grigoriev I.V."/>
        </authorList>
    </citation>
    <scope>NUCLEOTIDE SEQUENCE [LARGE SCALE GENOMIC DNA]</scope>
    <source>
        <strain evidence="6 7">PL171</strain>
    </source>
</reference>
<comment type="caution">
    <text evidence="6">The sequence shown here is derived from an EMBL/GenBank/DDBJ whole genome shotgun (WGS) entry which is preliminary data.</text>
</comment>
<dbReference type="Proteomes" id="UP000193411">
    <property type="component" value="Unassembled WGS sequence"/>
</dbReference>
<evidence type="ECO:0000259" key="5">
    <source>
        <dbReference type="PROSITE" id="PS50296"/>
    </source>
</evidence>
<evidence type="ECO:0000313" key="6">
    <source>
        <dbReference type="EMBL" id="ORZ31673.1"/>
    </source>
</evidence>
<dbReference type="GO" id="GO:0005737">
    <property type="term" value="C:cytoplasm"/>
    <property type="evidence" value="ECO:0007669"/>
    <property type="project" value="UniProtKB-SubCell"/>
</dbReference>
<name>A0A1Y2HDA1_9FUNG</name>
<evidence type="ECO:0000256" key="1">
    <source>
        <dbReference type="ARBA" id="ARBA00007514"/>
    </source>
</evidence>
<dbReference type="EMBL" id="MCFL01000056">
    <property type="protein sequence ID" value="ORZ31673.1"/>
    <property type="molecule type" value="Genomic_DNA"/>
</dbReference>
<dbReference type="OrthoDB" id="277199at2759"/>
<dbReference type="PANTHER" id="PTHR12789">
    <property type="entry name" value="DENSITY-REGULATED PROTEIN HOMOLOG"/>
    <property type="match status" value="1"/>
</dbReference>
<dbReference type="GO" id="GO:0001731">
    <property type="term" value="P:formation of translation preinitiation complex"/>
    <property type="evidence" value="ECO:0007669"/>
    <property type="project" value="TreeGrafter"/>
</dbReference>
<dbReference type="InterPro" id="IPR046447">
    <property type="entry name" value="DENR_C"/>
</dbReference>
<comment type="similarity">
    <text evidence="1 4">Belongs to the DENR family.</text>
</comment>
<dbReference type="SUPFAM" id="SSF55159">
    <property type="entry name" value="eIF1-like"/>
    <property type="match status" value="1"/>
</dbReference>